<sequence length="144" mass="15473">MQPHKGSVVLPPLDDVCREGKSSNVPNGFPPSGDSYPPSGELERAVRFMLVSVAVYGPNVCSSVRQVFARLSPSAGTLSSLASQRRGGRMSSSLDKDCHASLTQSNGWRIATRRYAGASCRRKAVQPPYMHTYNAEAHNGGNSH</sequence>
<accession>A0A5S6QY00</accession>
<dbReference type="WBParaSite" id="TMUE_3000012008.1">
    <property type="protein sequence ID" value="TMUE_3000012008.1"/>
    <property type="gene ID" value="WBGene00293244"/>
</dbReference>
<protein>
    <submittedName>
        <fullName evidence="3">Uncharacterized protein</fullName>
    </submittedName>
</protein>
<proteinExistence type="predicted"/>
<name>A0A5S6QY00_TRIMR</name>
<dbReference type="AlphaFoldDB" id="A0A5S6QY00"/>
<reference evidence="3" key="1">
    <citation type="submission" date="2019-12" db="UniProtKB">
        <authorList>
            <consortium name="WormBaseParasite"/>
        </authorList>
    </citation>
    <scope>IDENTIFICATION</scope>
</reference>
<keyword evidence="2" id="KW-1185">Reference proteome</keyword>
<dbReference type="Proteomes" id="UP000046395">
    <property type="component" value="Unassembled WGS sequence"/>
</dbReference>
<evidence type="ECO:0000313" key="2">
    <source>
        <dbReference type="Proteomes" id="UP000046395"/>
    </source>
</evidence>
<evidence type="ECO:0000313" key="3">
    <source>
        <dbReference type="WBParaSite" id="TMUE_3000012008.1"/>
    </source>
</evidence>
<feature type="region of interest" description="Disordered" evidence="1">
    <location>
        <begin position="1"/>
        <end position="35"/>
    </location>
</feature>
<evidence type="ECO:0000256" key="1">
    <source>
        <dbReference type="SAM" id="MobiDB-lite"/>
    </source>
</evidence>
<organism evidence="2 3">
    <name type="scientific">Trichuris muris</name>
    <name type="common">Mouse whipworm</name>
    <dbReference type="NCBI Taxonomy" id="70415"/>
    <lineage>
        <taxon>Eukaryota</taxon>
        <taxon>Metazoa</taxon>
        <taxon>Ecdysozoa</taxon>
        <taxon>Nematoda</taxon>
        <taxon>Enoplea</taxon>
        <taxon>Dorylaimia</taxon>
        <taxon>Trichinellida</taxon>
        <taxon>Trichuridae</taxon>
        <taxon>Trichuris</taxon>
    </lineage>
</organism>